<sequence length="286" mass="33119">MYTLNYFYFLKQIIRRAKTFTFLEEEEAFYSQFRKDVIHEKKKSSYSIVKEKYGFTSNQQLENFLFRTFLVFKLDSTIGSCGVIPLVPDIISDTFKSTCMQHTIDLDCIYTYKALRIIEDLLSKRSFRAYQMAEELNCGVLAVRVIEKLSDTYLSSQWFSNYCSSHGIKIVNPQTLQNIRRKYCHSRVMERFYAMIKNIVHDNQLLIYNVDETSCCSNRKGKIIIPEGKYMPFVGEDQAIGHITAVLCCNAMGEALKPLLILPTLINLPPELKDLQSQCIFTSSPS</sequence>
<dbReference type="EMBL" id="JAPFFF010000014">
    <property type="protein sequence ID" value="KAK8870201.1"/>
    <property type="molecule type" value="Genomic_DNA"/>
</dbReference>
<accession>A0ABR2IXJ2</accession>
<evidence type="ECO:0008006" key="3">
    <source>
        <dbReference type="Google" id="ProtNLM"/>
    </source>
</evidence>
<reference evidence="1 2" key="1">
    <citation type="submission" date="2024-04" db="EMBL/GenBank/DDBJ databases">
        <title>Tritrichomonas musculus Genome.</title>
        <authorList>
            <person name="Alves-Ferreira E."/>
            <person name="Grigg M."/>
            <person name="Lorenzi H."/>
            <person name="Galac M."/>
        </authorList>
    </citation>
    <scope>NUCLEOTIDE SEQUENCE [LARGE SCALE GENOMIC DNA]</scope>
    <source>
        <strain evidence="1 2">EAF2021</strain>
    </source>
</reference>
<gene>
    <name evidence="1" type="ORF">M9Y10_008078</name>
</gene>
<proteinExistence type="predicted"/>
<evidence type="ECO:0000313" key="2">
    <source>
        <dbReference type="Proteomes" id="UP001470230"/>
    </source>
</evidence>
<name>A0ABR2IXJ2_9EUKA</name>
<evidence type="ECO:0000313" key="1">
    <source>
        <dbReference type="EMBL" id="KAK8870201.1"/>
    </source>
</evidence>
<protein>
    <recommendedName>
        <fullName evidence="3">DDE-1 domain-containing protein</fullName>
    </recommendedName>
</protein>
<organism evidence="1 2">
    <name type="scientific">Tritrichomonas musculus</name>
    <dbReference type="NCBI Taxonomy" id="1915356"/>
    <lineage>
        <taxon>Eukaryota</taxon>
        <taxon>Metamonada</taxon>
        <taxon>Parabasalia</taxon>
        <taxon>Tritrichomonadida</taxon>
        <taxon>Tritrichomonadidae</taxon>
        <taxon>Tritrichomonas</taxon>
    </lineage>
</organism>
<comment type="caution">
    <text evidence="1">The sequence shown here is derived from an EMBL/GenBank/DDBJ whole genome shotgun (WGS) entry which is preliminary data.</text>
</comment>
<dbReference type="Proteomes" id="UP001470230">
    <property type="component" value="Unassembled WGS sequence"/>
</dbReference>
<keyword evidence="2" id="KW-1185">Reference proteome</keyword>